<dbReference type="RefSeq" id="WP_273669186.1">
    <property type="nucleotide sequence ID" value="NZ_JAQQXR010000001.1"/>
</dbReference>
<proteinExistence type="predicted"/>
<dbReference type="PROSITE" id="PS51257">
    <property type="entry name" value="PROKAR_LIPOPROTEIN"/>
    <property type="match status" value="1"/>
</dbReference>
<organism evidence="2 3">
    <name type="scientific">Janthinobacterium fluminis</name>
    <dbReference type="NCBI Taxonomy" id="2987524"/>
    <lineage>
        <taxon>Bacteria</taxon>
        <taxon>Pseudomonadati</taxon>
        <taxon>Pseudomonadota</taxon>
        <taxon>Betaproteobacteria</taxon>
        <taxon>Burkholderiales</taxon>
        <taxon>Oxalobacteraceae</taxon>
        <taxon>Janthinobacterium</taxon>
    </lineage>
</organism>
<dbReference type="Proteomes" id="UP001221208">
    <property type="component" value="Unassembled WGS sequence"/>
</dbReference>
<evidence type="ECO:0000313" key="2">
    <source>
        <dbReference type="EMBL" id="MDC8756550.1"/>
    </source>
</evidence>
<feature type="signal peptide" evidence="1">
    <location>
        <begin position="1"/>
        <end position="21"/>
    </location>
</feature>
<feature type="chain" id="PRO_5045053822" description="Lipoprotein" evidence="1">
    <location>
        <begin position="22"/>
        <end position="86"/>
    </location>
</feature>
<evidence type="ECO:0000313" key="3">
    <source>
        <dbReference type="Proteomes" id="UP001221208"/>
    </source>
</evidence>
<gene>
    <name evidence="2" type="ORF">OIK44_02980</name>
</gene>
<sequence>MKVLKNMEIVFTVAAALACSAAFVSVMQPQAPASASAALSAPAASSTGEYMPVVVISAKRMTPAEKKQSLIDERKQSLVAINESKA</sequence>
<keyword evidence="3" id="KW-1185">Reference proteome</keyword>
<dbReference type="EMBL" id="JAQQXR010000001">
    <property type="protein sequence ID" value="MDC8756550.1"/>
    <property type="molecule type" value="Genomic_DNA"/>
</dbReference>
<evidence type="ECO:0000256" key="1">
    <source>
        <dbReference type="SAM" id="SignalP"/>
    </source>
</evidence>
<comment type="caution">
    <text evidence="2">The sequence shown here is derived from an EMBL/GenBank/DDBJ whole genome shotgun (WGS) entry which is preliminary data.</text>
</comment>
<keyword evidence="1" id="KW-0732">Signal</keyword>
<evidence type="ECO:0008006" key="4">
    <source>
        <dbReference type="Google" id="ProtNLM"/>
    </source>
</evidence>
<name>A0ABT5JWK0_9BURK</name>
<accession>A0ABT5JWK0</accession>
<protein>
    <recommendedName>
        <fullName evidence="4">Lipoprotein</fullName>
    </recommendedName>
</protein>
<reference evidence="2 3" key="1">
    <citation type="submission" date="2022-10" db="EMBL/GenBank/DDBJ databases">
        <title>Janthinobacterium sp. hw3 Genome sequencing.</title>
        <authorList>
            <person name="Park S."/>
        </authorList>
    </citation>
    <scope>NUCLEOTIDE SEQUENCE [LARGE SCALE GENOMIC DNA]</scope>
    <source>
        <strain evidence="3">hw3</strain>
    </source>
</reference>